<dbReference type="GO" id="GO:0004190">
    <property type="term" value="F:aspartic-type endopeptidase activity"/>
    <property type="evidence" value="ECO:0007669"/>
    <property type="project" value="UniProtKB-KW"/>
</dbReference>
<gene>
    <name evidence="6" type="ORF">G6F64_014460</name>
</gene>
<reference evidence="6" key="1">
    <citation type="journal article" date="2020" name="Microb. Genom.">
        <title>Genetic diversity of clinical and environmental Mucorales isolates obtained from an investigation of mucormycosis cases among solid organ transplant recipients.</title>
        <authorList>
            <person name="Nguyen M.H."/>
            <person name="Kaul D."/>
            <person name="Muto C."/>
            <person name="Cheng S.J."/>
            <person name="Richter R.A."/>
            <person name="Bruno V.M."/>
            <person name="Liu G."/>
            <person name="Beyhan S."/>
            <person name="Sundermann A.J."/>
            <person name="Mounaud S."/>
            <person name="Pasculle A.W."/>
            <person name="Nierman W.C."/>
            <person name="Driscoll E."/>
            <person name="Cumbie R."/>
            <person name="Clancy C.J."/>
            <person name="Dupont C.L."/>
        </authorList>
    </citation>
    <scope>NUCLEOTIDE SEQUENCE</scope>
    <source>
        <strain evidence="6">GL11</strain>
    </source>
</reference>
<dbReference type="Pfam" id="PF00240">
    <property type="entry name" value="ubiquitin"/>
    <property type="match status" value="1"/>
</dbReference>
<proteinExistence type="inferred from homology"/>
<dbReference type="CDD" id="cd01796">
    <property type="entry name" value="Ubl_Ddi1_like"/>
    <property type="match status" value="1"/>
</dbReference>
<dbReference type="PROSITE" id="PS50053">
    <property type="entry name" value="UBIQUITIN_2"/>
    <property type="match status" value="1"/>
</dbReference>
<name>A0A9P6WTL1_RHIOR</name>
<accession>A0A9P6WTL1</accession>
<evidence type="ECO:0000256" key="3">
    <source>
        <dbReference type="ARBA" id="ARBA00022750"/>
    </source>
</evidence>
<keyword evidence="3" id="KW-0064">Aspartyl protease</keyword>
<evidence type="ECO:0000256" key="4">
    <source>
        <dbReference type="ARBA" id="ARBA00022801"/>
    </source>
</evidence>
<organism evidence="6 7">
    <name type="scientific">Rhizopus oryzae</name>
    <name type="common">Mucormycosis agent</name>
    <name type="synonym">Rhizopus arrhizus var. delemar</name>
    <dbReference type="NCBI Taxonomy" id="64495"/>
    <lineage>
        <taxon>Eukaryota</taxon>
        <taxon>Fungi</taxon>
        <taxon>Fungi incertae sedis</taxon>
        <taxon>Mucoromycota</taxon>
        <taxon>Mucoromycotina</taxon>
        <taxon>Mucoromycetes</taxon>
        <taxon>Mucorales</taxon>
        <taxon>Mucorineae</taxon>
        <taxon>Rhizopodaceae</taxon>
        <taxon>Rhizopus</taxon>
    </lineage>
</organism>
<dbReference type="InterPro" id="IPR033882">
    <property type="entry name" value="DDI1_N"/>
</dbReference>
<keyword evidence="2" id="KW-0645">Protease</keyword>
<dbReference type="SUPFAM" id="SSF54236">
    <property type="entry name" value="Ubiquitin-like"/>
    <property type="match status" value="1"/>
</dbReference>
<evidence type="ECO:0000256" key="2">
    <source>
        <dbReference type="ARBA" id="ARBA00022670"/>
    </source>
</evidence>
<comment type="similarity">
    <text evidence="1">Belongs to the DDI1 family.</text>
</comment>
<dbReference type="Proteomes" id="UP000716291">
    <property type="component" value="Unassembled WGS sequence"/>
</dbReference>
<dbReference type="InterPro" id="IPR000626">
    <property type="entry name" value="Ubiquitin-like_dom"/>
</dbReference>
<evidence type="ECO:0000313" key="7">
    <source>
        <dbReference type="Proteomes" id="UP000716291"/>
    </source>
</evidence>
<dbReference type="Gene3D" id="3.10.20.90">
    <property type="entry name" value="Phosphatidylinositol 3-kinase Catalytic Subunit, Chain A, domain 1"/>
    <property type="match status" value="1"/>
</dbReference>
<sequence>MQLTISLDHSGDIISVDVPDSLCLEDFKAYLLAETGLEASVQVLKFNGRELVGNATLSELQIHDNDLLQLSKKQVADDTQISDRIEMIRKQFFADANAREQGHYDGTGIPVISILELPTG</sequence>
<dbReference type="EMBL" id="JAANQT010008450">
    <property type="protein sequence ID" value="KAG1281622.1"/>
    <property type="molecule type" value="Genomic_DNA"/>
</dbReference>
<evidence type="ECO:0000256" key="1">
    <source>
        <dbReference type="ARBA" id="ARBA00009136"/>
    </source>
</evidence>
<dbReference type="GO" id="GO:0006508">
    <property type="term" value="P:proteolysis"/>
    <property type="evidence" value="ECO:0007669"/>
    <property type="project" value="UniProtKB-KW"/>
</dbReference>
<evidence type="ECO:0000259" key="5">
    <source>
        <dbReference type="PROSITE" id="PS50053"/>
    </source>
</evidence>
<keyword evidence="4" id="KW-0378">Hydrolase</keyword>
<evidence type="ECO:0000313" key="6">
    <source>
        <dbReference type="EMBL" id="KAG1281622.1"/>
    </source>
</evidence>
<feature type="domain" description="Ubiquitin-like" evidence="5">
    <location>
        <begin position="1"/>
        <end position="77"/>
    </location>
</feature>
<dbReference type="AlphaFoldDB" id="A0A9P6WTL1"/>
<keyword evidence="7" id="KW-1185">Reference proteome</keyword>
<protein>
    <recommendedName>
        <fullName evidence="5">Ubiquitin-like domain-containing protein</fullName>
    </recommendedName>
</protein>
<dbReference type="InterPro" id="IPR029071">
    <property type="entry name" value="Ubiquitin-like_domsf"/>
</dbReference>
<comment type="caution">
    <text evidence="6">The sequence shown here is derived from an EMBL/GenBank/DDBJ whole genome shotgun (WGS) entry which is preliminary data.</text>
</comment>